<comment type="catalytic activity">
    <reaction evidence="6">
        <text>a 5'-end (N(7)-methyl 5'-triphosphoguanosine)-ribonucleoside in snRNA + S-adenosyl-L-methionine = a 5'-end (N(2),N(7)-dimethyl 5'-triphosphoguanosine)-ribonucleoside in snRNA + S-adenosyl-L-homocysteine + H(+)</text>
        <dbReference type="Rhea" id="RHEA:78471"/>
        <dbReference type="Rhea" id="RHEA-COMP:19085"/>
        <dbReference type="Rhea" id="RHEA-COMP:19087"/>
        <dbReference type="ChEBI" id="CHEBI:15378"/>
        <dbReference type="ChEBI" id="CHEBI:57856"/>
        <dbReference type="ChEBI" id="CHEBI:59789"/>
        <dbReference type="ChEBI" id="CHEBI:156461"/>
        <dbReference type="ChEBI" id="CHEBI:172880"/>
    </reaction>
    <physiologicalReaction direction="left-to-right" evidence="6">
        <dbReference type="Rhea" id="RHEA:78472"/>
    </physiologicalReaction>
</comment>
<evidence type="ECO:0000256" key="6">
    <source>
        <dbReference type="ARBA" id="ARBA00049075"/>
    </source>
</evidence>
<evidence type="ECO:0000313" key="8">
    <source>
        <dbReference type="EMBL" id="KAK3906930.1"/>
    </source>
</evidence>
<evidence type="ECO:0000256" key="5">
    <source>
        <dbReference type="ARBA" id="ARBA00048763"/>
    </source>
</evidence>
<comment type="similarity">
    <text evidence="2">Belongs to the methyltransferase superfamily. Trimethylguanosine synthase family.</text>
</comment>
<reference evidence="8" key="2">
    <citation type="submission" date="2023-05" db="EMBL/GenBank/DDBJ databases">
        <authorList>
            <consortium name="Lawrence Berkeley National Laboratory"/>
            <person name="Steindorff A."/>
            <person name="Hensen N."/>
            <person name="Bonometti L."/>
            <person name="Westerberg I."/>
            <person name="Brannstrom I.O."/>
            <person name="Guillou S."/>
            <person name="Cros-Aarteil S."/>
            <person name="Calhoun S."/>
            <person name="Haridas S."/>
            <person name="Kuo A."/>
            <person name="Mondo S."/>
            <person name="Pangilinan J."/>
            <person name="Riley R."/>
            <person name="Labutti K."/>
            <person name="Andreopoulos B."/>
            <person name="Lipzen A."/>
            <person name="Chen C."/>
            <person name="Yanf M."/>
            <person name="Daum C."/>
            <person name="Ng V."/>
            <person name="Clum A."/>
            <person name="Ohm R."/>
            <person name="Martin F."/>
            <person name="Silar P."/>
            <person name="Natvig D."/>
            <person name="Lalanne C."/>
            <person name="Gautier V."/>
            <person name="Ament-Velasquez S.L."/>
            <person name="Kruys A."/>
            <person name="Hutchinson M.I."/>
            <person name="Powell A.J."/>
            <person name="Barry K."/>
            <person name="Miller A.N."/>
            <person name="Grigoriev I.V."/>
            <person name="Debuchy R."/>
            <person name="Gladieux P."/>
            <person name="Thoren M.H."/>
            <person name="Johannesson H."/>
        </authorList>
    </citation>
    <scope>NUCLEOTIDE SEQUENCE</scope>
    <source>
        <strain evidence="8">CBS 103.79</strain>
    </source>
</reference>
<dbReference type="PANTHER" id="PTHR14741">
    <property type="entry name" value="S-ADENOSYLMETHIONINE-DEPENDENT METHYLTRANSFERASE RELATED"/>
    <property type="match status" value="1"/>
</dbReference>
<evidence type="ECO:0000256" key="7">
    <source>
        <dbReference type="ARBA" id="ARBA00049790"/>
    </source>
</evidence>
<dbReference type="InterPro" id="IPR029063">
    <property type="entry name" value="SAM-dependent_MTases_sf"/>
</dbReference>
<dbReference type="GO" id="GO:0071164">
    <property type="term" value="F:RNA cap trimethylguanosine synthase activity"/>
    <property type="evidence" value="ECO:0007669"/>
    <property type="project" value="TreeGrafter"/>
</dbReference>
<sequence>MELRPVEGQLPLTEQCQHYDDLDDVPSHLQKYWHQRYSIFYFYDYDIRLTDDAWFGVTPEPVALQIAKDIASHTTSTPRKGTIIDLFAGAGGNTIAFALSEKWDRVIGIERDASTLACAQHNAAVYGVADAITWVHADSLDFLSRLKAYHHAGGKGKKGRGGKRLGELDPSLQVDPSETVLFASPPWGGVSYRDQDVFDLSTMEPYSLGALHEACRPMEHALFLPRTSDLRQIAELVPEGAGKVEAVQYCVEGASKGLVAYMPAVTE</sequence>
<comment type="catalytic activity">
    <reaction evidence="5">
        <text>a 5'-end (N(2),N(7)-dimethyl 5'-triphosphoguanosine)-ribonucleoside in snRNA + S-adenosyl-L-methionine = a 5'-end (N(2),N(2),N(7)-trimethyl 5'-triphosphoguanosine)-ribonucleoside in snRNA + S-adenosyl-L-homocysteine + H(+)</text>
        <dbReference type="Rhea" id="RHEA:78479"/>
        <dbReference type="Rhea" id="RHEA-COMP:19087"/>
        <dbReference type="Rhea" id="RHEA-COMP:19089"/>
        <dbReference type="ChEBI" id="CHEBI:15378"/>
        <dbReference type="ChEBI" id="CHEBI:57856"/>
        <dbReference type="ChEBI" id="CHEBI:59789"/>
        <dbReference type="ChEBI" id="CHEBI:167623"/>
        <dbReference type="ChEBI" id="CHEBI:172880"/>
    </reaction>
    <physiologicalReaction direction="left-to-right" evidence="5">
        <dbReference type="Rhea" id="RHEA:78480"/>
    </physiologicalReaction>
</comment>
<dbReference type="EMBL" id="MU855316">
    <property type="protein sequence ID" value="KAK3906930.1"/>
    <property type="molecule type" value="Genomic_DNA"/>
</dbReference>
<dbReference type="CDD" id="cd02440">
    <property type="entry name" value="AdoMet_MTases"/>
    <property type="match status" value="1"/>
</dbReference>
<comment type="catalytic activity">
    <reaction evidence="4">
        <text>a 5'-end (N(7)-methyl 5'-triphosphoguanosine)-ribonucleoside in snoRNA + S-adenosyl-L-methionine = a 5'-end (N(2),N(7)-dimethyl 5'-triphosphoguanosine)-ribonucleoside in snoRNA + S-adenosyl-L-homocysteine + H(+)</text>
        <dbReference type="Rhea" id="RHEA:78475"/>
        <dbReference type="Rhea" id="RHEA-COMP:19086"/>
        <dbReference type="Rhea" id="RHEA-COMP:19088"/>
        <dbReference type="ChEBI" id="CHEBI:15378"/>
        <dbReference type="ChEBI" id="CHEBI:57856"/>
        <dbReference type="ChEBI" id="CHEBI:59789"/>
        <dbReference type="ChEBI" id="CHEBI:156461"/>
        <dbReference type="ChEBI" id="CHEBI:172880"/>
    </reaction>
    <physiologicalReaction direction="left-to-right" evidence="4">
        <dbReference type="Rhea" id="RHEA:78476"/>
    </physiologicalReaction>
</comment>
<evidence type="ECO:0000256" key="3">
    <source>
        <dbReference type="ARBA" id="ARBA00047418"/>
    </source>
</evidence>
<evidence type="ECO:0000256" key="1">
    <source>
        <dbReference type="ARBA" id="ARBA00018517"/>
    </source>
</evidence>
<comment type="caution">
    <text evidence="8">The sequence shown here is derived from an EMBL/GenBank/DDBJ whole genome shotgun (WGS) entry which is preliminary data.</text>
</comment>
<evidence type="ECO:0000313" key="9">
    <source>
        <dbReference type="Proteomes" id="UP001303889"/>
    </source>
</evidence>
<dbReference type="Proteomes" id="UP001303889">
    <property type="component" value="Unassembled WGS sequence"/>
</dbReference>
<protein>
    <recommendedName>
        <fullName evidence="1">Trimethylguanosine synthase</fullName>
    </recommendedName>
    <alternativeName>
        <fullName evidence="7">Cap-specific guanine-N(2) methyltransferase</fullName>
    </alternativeName>
</protein>
<keyword evidence="8" id="KW-0808">Transferase</keyword>
<keyword evidence="8" id="KW-0489">Methyltransferase</keyword>
<evidence type="ECO:0000256" key="2">
    <source>
        <dbReference type="ARBA" id="ARBA00025783"/>
    </source>
</evidence>
<comment type="catalytic activity">
    <reaction evidence="3">
        <text>a 5'-end (N(2),N(7)-dimethyl 5'-triphosphoguanosine)-ribonucleoside in snoRNA + S-adenosyl-L-methionine = a 5'-end (N(2),N(2),N(7)-trimethyl 5'-triphosphoguanosine)-ribonucleoside in snoRNA + S-adenosyl-L-homocysteine + H(+)</text>
        <dbReference type="Rhea" id="RHEA:78507"/>
        <dbReference type="Rhea" id="RHEA-COMP:19088"/>
        <dbReference type="Rhea" id="RHEA-COMP:19090"/>
        <dbReference type="ChEBI" id="CHEBI:15378"/>
        <dbReference type="ChEBI" id="CHEBI:57856"/>
        <dbReference type="ChEBI" id="CHEBI:59789"/>
        <dbReference type="ChEBI" id="CHEBI:167623"/>
        <dbReference type="ChEBI" id="CHEBI:172880"/>
    </reaction>
    <physiologicalReaction direction="left-to-right" evidence="3">
        <dbReference type="Rhea" id="RHEA:78508"/>
    </physiologicalReaction>
</comment>
<proteinExistence type="inferred from homology"/>
<name>A0AAN6MUH8_9PEZI</name>
<reference evidence="8" key="1">
    <citation type="journal article" date="2023" name="Mol. Phylogenet. Evol.">
        <title>Genome-scale phylogeny and comparative genomics of the fungal order Sordariales.</title>
        <authorList>
            <person name="Hensen N."/>
            <person name="Bonometti L."/>
            <person name="Westerberg I."/>
            <person name="Brannstrom I.O."/>
            <person name="Guillou S."/>
            <person name="Cros-Aarteil S."/>
            <person name="Calhoun S."/>
            <person name="Haridas S."/>
            <person name="Kuo A."/>
            <person name="Mondo S."/>
            <person name="Pangilinan J."/>
            <person name="Riley R."/>
            <person name="LaButti K."/>
            <person name="Andreopoulos B."/>
            <person name="Lipzen A."/>
            <person name="Chen C."/>
            <person name="Yan M."/>
            <person name="Daum C."/>
            <person name="Ng V."/>
            <person name="Clum A."/>
            <person name="Steindorff A."/>
            <person name="Ohm R.A."/>
            <person name="Martin F."/>
            <person name="Silar P."/>
            <person name="Natvig D.O."/>
            <person name="Lalanne C."/>
            <person name="Gautier V."/>
            <person name="Ament-Velasquez S.L."/>
            <person name="Kruys A."/>
            <person name="Hutchinson M.I."/>
            <person name="Powell A.J."/>
            <person name="Barry K."/>
            <person name="Miller A.N."/>
            <person name="Grigoriev I.V."/>
            <person name="Debuchy R."/>
            <person name="Gladieux P."/>
            <person name="Hiltunen Thoren M."/>
            <person name="Johannesson H."/>
        </authorList>
    </citation>
    <scope>NUCLEOTIDE SEQUENCE</scope>
    <source>
        <strain evidence="8">CBS 103.79</strain>
    </source>
</reference>
<gene>
    <name evidence="8" type="ORF">C8A05DRAFT_11330</name>
</gene>
<dbReference type="PANTHER" id="PTHR14741:SF32">
    <property type="entry name" value="TRIMETHYLGUANOSINE SYNTHASE"/>
    <property type="match status" value="1"/>
</dbReference>
<evidence type="ECO:0000256" key="4">
    <source>
        <dbReference type="ARBA" id="ARBA00048740"/>
    </source>
</evidence>
<dbReference type="Gene3D" id="3.40.50.150">
    <property type="entry name" value="Vaccinia Virus protein VP39"/>
    <property type="match status" value="1"/>
</dbReference>
<dbReference type="Pfam" id="PF09445">
    <property type="entry name" value="Methyltransf_15"/>
    <property type="match status" value="1"/>
</dbReference>
<organism evidence="8 9">
    <name type="scientific">Staphylotrichum tortipilum</name>
    <dbReference type="NCBI Taxonomy" id="2831512"/>
    <lineage>
        <taxon>Eukaryota</taxon>
        <taxon>Fungi</taxon>
        <taxon>Dikarya</taxon>
        <taxon>Ascomycota</taxon>
        <taxon>Pezizomycotina</taxon>
        <taxon>Sordariomycetes</taxon>
        <taxon>Sordariomycetidae</taxon>
        <taxon>Sordariales</taxon>
        <taxon>Chaetomiaceae</taxon>
        <taxon>Staphylotrichum</taxon>
    </lineage>
</organism>
<dbReference type="InterPro" id="IPR019012">
    <property type="entry name" value="RNA_cap_Gua-N2-MeTrfase"/>
</dbReference>
<dbReference type="AlphaFoldDB" id="A0AAN6MUH8"/>
<accession>A0AAN6MUH8</accession>
<keyword evidence="9" id="KW-1185">Reference proteome</keyword>
<dbReference type="SUPFAM" id="SSF53335">
    <property type="entry name" value="S-adenosyl-L-methionine-dependent methyltransferases"/>
    <property type="match status" value="1"/>
</dbReference>
<dbReference type="GO" id="GO:0005634">
    <property type="term" value="C:nucleus"/>
    <property type="evidence" value="ECO:0007669"/>
    <property type="project" value="TreeGrafter"/>
</dbReference>